<accession>A0ABQ7VBH5</accession>
<dbReference type="Pfam" id="PF20167">
    <property type="entry name" value="Transposase_32"/>
    <property type="match status" value="1"/>
</dbReference>
<comment type="caution">
    <text evidence="2">The sequence shown here is derived from an EMBL/GenBank/DDBJ whole genome shotgun (WGS) entry which is preliminary data.</text>
</comment>
<feature type="domain" description="Putative plant transposon protein" evidence="1">
    <location>
        <begin position="8"/>
        <end position="151"/>
    </location>
</feature>
<evidence type="ECO:0000313" key="3">
    <source>
        <dbReference type="Proteomes" id="UP000826656"/>
    </source>
</evidence>
<proteinExistence type="predicted"/>
<dbReference type="InterPro" id="IPR046796">
    <property type="entry name" value="Transposase_32_dom"/>
</dbReference>
<evidence type="ECO:0000259" key="1">
    <source>
        <dbReference type="Pfam" id="PF20167"/>
    </source>
</evidence>
<dbReference type="Proteomes" id="UP000826656">
    <property type="component" value="Unassembled WGS sequence"/>
</dbReference>
<keyword evidence="3" id="KW-1185">Reference proteome</keyword>
<organism evidence="2 3">
    <name type="scientific">Solanum tuberosum</name>
    <name type="common">Potato</name>
    <dbReference type="NCBI Taxonomy" id="4113"/>
    <lineage>
        <taxon>Eukaryota</taxon>
        <taxon>Viridiplantae</taxon>
        <taxon>Streptophyta</taxon>
        <taxon>Embryophyta</taxon>
        <taxon>Tracheophyta</taxon>
        <taxon>Spermatophyta</taxon>
        <taxon>Magnoliopsida</taxon>
        <taxon>eudicotyledons</taxon>
        <taxon>Gunneridae</taxon>
        <taxon>Pentapetalae</taxon>
        <taxon>asterids</taxon>
        <taxon>lamiids</taxon>
        <taxon>Solanales</taxon>
        <taxon>Solanaceae</taxon>
        <taxon>Solanoideae</taxon>
        <taxon>Solaneae</taxon>
        <taxon>Solanum</taxon>
    </lineage>
</organism>
<sequence length="152" mass="17267">MSILPGHSTTIVVRNVVVLIDPKAFNELLDLPNVDQAAYVKKLKVSKSKIREWVAYVLGKEEEVPNWKLNNSTIKKRTFSQLAKNWVSFILGRLQPCKNDDEIPLHRGLVTASIIKKWPINVGQVMTTEIISACKKTKTTQSLHFPWDLTES</sequence>
<gene>
    <name evidence="2" type="ORF">KY290_017520</name>
</gene>
<reference evidence="2 3" key="1">
    <citation type="journal article" date="2021" name="bioRxiv">
        <title>Chromosome-scale and haplotype-resolved genome assembly of a tetraploid potato cultivar.</title>
        <authorList>
            <person name="Sun H."/>
            <person name="Jiao W.-B."/>
            <person name="Krause K."/>
            <person name="Campoy J.A."/>
            <person name="Goel M."/>
            <person name="Folz-Donahue K."/>
            <person name="Kukat C."/>
            <person name="Huettel B."/>
            <person name="Schneeberger K."/>
        </authorList>
    </citation>
    <scope>NUCLEOTIDE SEQUENCE [LARGE SCALE GENOMIC DNA]</scope>
    <source>
        <strain evidence="2">SolTubOtavaFocal</strain>
        <tissue evidence="2">Leaves</tissue>
    </source>
</reference>
<dbReference type="EMBL" id="JAIVGD010000013">
    <property type="protein sequence ID" value="KAH0761447.1"/>
    <property type="molecule type" value="Genomic_DNA"/>
</dbReference>
<protein>
    <recommendedName>
        <fullName evidence="1">Putative plant transposon protein domain-containing protein</fullName>
    </recommendedName>
</protein>
<evidence type="ECO:0000313" key="2">
    <source>
        <dbReference type="EMBL" id="KAH0761447.1"/>
    </source>
</evidence>
<name>A0ABQ7VBH5_SOLTU</name>